<dbReference type="Proteomes" id="UP000699462">
    <property type="component" value="Unassembled WGS sequence"/>
</dbReference>
<evidence type="ECO:0000313" key="2">
    <source>
        <dbReference type="Proteomes" id="UP000699462"/>
    </source>
</evidence>
<proteinExistence type="predicted"/>
<evidence type="ECO:0000313" key="1">
    <source>
        <dbReference type="EMBL" id="KAF8568354.1"/>
    </source>
</evidence>
<keyword evidence="2" id="KW-1185">Reference proteome</keyword>
<sequence>MQPHHCSMWELHHLILALFPKPMEVGVQTHSSHNRRHPTRLRLIQTRGPQIQGPISTVLTSQCPLPTLPKQLRPRLRLQIMSVVVTISRRIRILFTPNRQLLHRLMRKRRITRPRLVSNRLLTNQPLNRIQQIPVRRRISNNGESIGLYN</sequence>
<name>A0A8T0DN49_9TREM</name>
<comment type="caution">
    <text evidence="1">The sequence shown here is derived from an EMBL/GenBank/DDBJ whole genome shotgun (WGS) entry which is preliminary data.</text>
</comment>
<reference evidence="1 2" key="1">
    <citation type="submission" date="2019-07" db="EMBL/GenBank/DDBJ databases">
        <title>Annotation for the trematode Paragonimus westermani.</title>
        <authorList>
            <person name="Choi Y.-J."/>
        </authorList>
    </citation>
    <scope>NUCLEOTIDE SEQUENCE [LARGE SCALE GENOMIC DNA]</scope>
    <source>
        <strain evidence="1">180907_Pwestermani</strain>
    </source>
</reference>
<gene>
    <name evidence="1" type="ORF">P879_10469</name>
</gene>
<organism evidence="1 2">
    <name type="scientific">Paragonimus westermani</name>
    <dbReference type="NCBI Taxonomy" id="34504"/>
    <lineage>
        <taxon>Eukaryota</taxon>
        <taxon>Metazoa</taxon>
        <taxon>Spiralia</taxon>
        <taxon>Lophotrochozoa</taxon>
        <taxon>Platyhelminthes</taxon>
        <taxon>Trematoda</taxon>
        <taxon>Digenea</taxon>
        <taxon>Plagiorchiida</taxon>
        <taxon>Troglotremata</taxon>
        <taxon>Troglotrematidae</taxon>
        <taxon>Paragonimus</taxon>
    </lineage>
</organism>
<dbReference type="AlphaFoldDB" id="A0A8T0DN49"/>
<accession>A0A8T0DN49</accession>
<protein>
    <submittedName>
        <fullName evidence="1">Uncharacterized protein</fullName>
    </submittedName>
</protein>
<dbReference type="EMBL" id="JTDF01002865">
    <property type="protein sequence ID" value="KAF8568354.1"/>
    <property type="molecule type" value="Genomic_DNA"/>
</dbReference>